<evidence type="ECO:0008006" key="4">
    <source>
        <dbReference type="Google" id="ProtNLM"/>
    </source>
</evidence>
<dbReference type="RefSeq" id="WP_007001827.1">
    <property type="nucleotide sequence ID" value="NZ_JH992956.1"/>
</dbReference>
<dbReference type="GO" id="GO:0005886">
    <property type="term" value="C:plasma membrane"/>
    <property type="evidence" value="ECO:0007669"/>
    <property type="project" value="TreeGrafter"/>
</dbReference>
<feature type="transmembrane region" description="Helical" evidence="1">
    <location>
        <begin position="75"/>
        <end position="100"/>
    </location>
</feature>
<sequence>MVNENKALQEEVERLQKEYDQYKDLRVYTKKPVTMFRSIGFGTVDFMGGGWNTIISGLLLFFFSNYGGLTATQGATILAVARIVDAITAVFIGTLTDNLYRMKVGRRFGRRHFFLLVAGPAIAIVFPFLWLTQMGFWYYLVIYLIIEILIAMILIPWETLPTEMTEDYTERTKLSSTRMFLSATGTFAAFFIPAIVRGTGNPNAYLITGIVLGILYFCGVMFTYFTTWEKALDPQTIIDMETRPKLGFAGSVKHTWNEFVSVFKLSSYVKHLGVYLFSFTGKDVYASALTFFAVYVLYQTESQGLWLQAVSIIGLPVTVAAGFLMVKKGPRFLWSLSFSLILVALAGVGAVYLMKPNNPFAWMLVTAVVYQSGRAILEFTPWNVYPFMPDVDYVMTREHRAGIYASVMTFFRKLTGAIGTWMVGFIMDHTGYAKPLEAGEALKAGFATANADGKPDKVDWAGFMDSVGAQPLTDINGFDPCSATAAKCEVVQSSGAISGIAFVTIILPAILIACAWVISHFVYLNKETHDILMEETRRLEAGGSKADVTPEAKNVLEKLTGHKYETLWPEVPLYAQD</sequence>
<dbReference type="InterPro" id="IPR036259">
    <property type="entry name" value="MFS_trans_sf"/>
</dbReference>
<proteinExistence type="predicted"/>
<accession>K9EZK1</accession>
<feature type="transmembrane region" description="Helical" evidence="1">
    <location>
        <begin position="112"/>
        <end position="130"/>
    </location>
</feature>
<feature type="transmembrane region" description="Helical" evidence="1">
    <location>
        <begin position="333"/>
        <end position="354"/>
    </location>
</feature>
<dbReference type="PANTHER" id="PTHR11328:SF24">
    <property type="entry name" value="MAJOR FACILITATOR SUPERFAMILY (MFS) PROFILE DOMAIN-CONTAINING PROTEIN"/>
    <property type="match status" value="1"/>
</dbReference>
<keyword evidence="1" id="KW-0812">Transmembrane</keyword>
<dbReference type="PATRIC" id="fig|883066.3.peg.1684"/>
<gene>
    <name evidence="2" type="ORF">HMPREF9233_01622</name>
</gene>
<feature type="transmembrane region" description="Helical" evidence="1">
    <location>
        <begin position="204"/>
        <end position="225"/>
    </location>
</feature>
<feature type="transmembrane region" description="Helical" evidence="1">
    <location>
        <begin position="136"/>
        <end position="157"/>
    </location>
</feature>
<feature type="transmembrane region" description="Helical" evidence="1">
    <location>
        <begin position="401"/>
        <end position="427"/>
    </location>
</feature>
<evidence type="ECO:0000256" key="1">
    <source>
        <dbReference type="SAM" id="Phobius"/>
    </source>
</evidence>
<keyword evidence="3" id="KW-1185">Reference proteome</keyword>
<feature type="transmembrane region" description="Helical" evidence="1">
    <location>
        <begin position="360"/>
        <end position="380"/>
    </location>
</feature>
<organism evidence="2 3">
    <name type="scientific">Actinobaculum massiliense ACS-171-V-Col2</name>
    <dbReference type="NCBI Taxonomy" id="883066"/>
    <lineage>
        <taxon>Bacteria</taxon>
        <taxon>Bacillati</taxon>
        <taxon>Actinomycetota</taxon>
        <taxon>Actinomycetes</taxon>
        <taxon>Actinomycetales</taxon>
        <taxon>Actinomycetaceae</taxon>
        <taxon>Actinobaculum</taxon>
    </lineage>
</organism>
<dbReference type="Proteomes" id="UP000009888">
    <property type="component" value="Unassembled WGS sequence"/>
</dbReference>
<feature type="transmembrane region" description="Helical" evidence="1">
    <location>
        <begin position="500"/>
        <end position="524"/>
    </location>
</feature>
<dbReference type="AlphaFoldDB" id="K9EZK1"/>
<dbReference type="STRING" id="202789.GCA_001457435_00482"/>
<dbReference type="HOGENOM" id="CLU_027408_4_1_11"/>
<evidence type="ECO:0000313" key="3">
    <source>
        <dbReference type="Proteomes" id="UP000009888"/>
    </source>
</evidence>
<comment type="caution">
    <text evidence="2">The sequence shown here is derived from an EMBL/GenBank/DDBJ whole genome shotgun (WGS) entry which is preliminary data.</text>
</comment>
<dbReference type="InterPro" id="IPR039672">
    <property type="entry name" value="MFS_2"/>
</dbReference>
<feature type="transmembrane region" description="Helical" evidence="1">
    <location>
        <begin position="39"/>
        <end position="63"/>
    </location>
</feature>
<dbReference type="SUPFAM" id="SSF103473">
    <property type="entry name" value="MFS general substrate transporter"/>
    <property type="match status" value="1"/>
</dbReference>
<name>K9EZK1_9ACTO</name>
<feature type="transmembrane region" description="Helical" evidence="1">
    <location>
        <begin position="178"/>
        <end position="198"/>
    </location>
</feature>
<dbReference type="Pfam" id="PF13347">
    <property type="entry name" value="MFS_2"/>
    <property type="match status" value="1"/>
</dbReference>
<dbReference type="GO" id="GO:0008643">
    <property type="term" value="P:carbohydrate transport"/>
    <property type="evidence" value="ECO:0007669"/>
    <property type="project" value="InterPro"/>
</dbReference>
<reference evidence="2 3" key="1">
    <citation type="submission" date="2012-09" db="EMBL/GenBank/DDBJ databases">
        <title>The Genome Sequence of Actinobaculum massiliae ACS-171-V-COL2.</title>
        <authorList>
            <consortium name="The Broad Institute Genome Sequencing Platform"/>
            <person name="Earl A."/>
            <person name="Ward D."/>
            <person name="Feldgarden M."/>
            <person name="Gevers D."/>
            <person name="Saerens B."/>
            <person name="Vaneechoutte M."/>
            <person name="Walker B."/>
            <person name="Young S.K."/>
            <person name="Zeng Q."/>
            <person name="Gargeya S."/>
            <person name="Fitzgerald M."/>
            <person name="Haas B."/>
            <person name="Abouelleil A."/>
            <person name="Alvarado L."/>
            <person name="Arachchi H.M."/>
            <person name="Berlin A."/>
            <person name="Chapman S.B."/>
            <person name="Goldberg J."/>
            <person name="Griggs A."/>
            <person name="Gujja S."/>
            <person name="Hansen M."/>
            <person name="Howarth C."/>
            <person name="Imamovic A."/>
            <person name="Larimer J."/>
            <person name="McCowen C."/>
            <person name="Montmayeur A."/>
            <person name="Murphy C."/>
            <person name="Neiman D."/>
            <person name="Pearson M."/>
            <person name="Priest M."/>
            <person name="Roberts A."/>
            <person name="Saif S."/>
            <person name="Shea T."/>
            <person name="Sisk P."/>
            <person name="Sykes S."/>
            <person name="Wortman J."/>
            <person name="Nusbaum C."/>
            <person name="Birren B."/>
        </authorList>
    </citation>
    <scope>NUCLEOTIDE SEQUENCE [LARGE SCALE GENOMIC DNA]</scope>
    <source>
        <strain evidence="3">ACS-171-V-Col2</strain>
    </source>
</reference>
<dbReference type="eggNOG" id="COG2211">
    <property type="taxonomic scope" value="Bacteria"/>
</dbReference>
<keyword evidence="1" id="KW-0472">Membrane</keyword>
<protein>
    <recommendedName>
        <fullName evidence="4">Sugar (Glycoside-Pentoside-Hexuronide) transporter</fullName>
    </recommendedName>
</protein>
<dbReference type="PANTHER" id="PTHR11328">
    <property type="entry name" value="MAJOR FACILITATOR SUPERFAMILY DOMAIN-CONTAINING PROTEIN"/>
    <property type="match status" value="1"/>
</dbReference>
<feature type="transmembrane region" description="Helical" evidence="1">
    <location>
        <begin position="304"/>
        <end position="326"/>
    </location>
</feature>
<dbReference type="EMBL" id="AGWL01000008">
    <property type="protein sequence ID" value="EKU94675.1"/>
    <property type="molecule type" value="Genomic_DNA"/>
</dbReference>
<dbReference type="GO" id="GO:0015293">
    <property type="term" value="F:symporter activity"/>
    <property type="evidence" value="ECO:0007669"/>
    <property type="project" value="InterPro"/>
</dbReference>
<feature type="transmembrane region" description="Helical" evidence="1">
    <location>
        <begin position="274"/>
        <end position="298"/>
    </location>
</feature>
<dbReference type="Gene3D" id="1.20.1250.20">
    <property type="entry name" value="MFS general substrate transporter like domains"/>
    <property type="match status" value="2"/>
</dbReference>
<keyword evidence="1" id="KW-1133">Transmembrane helix</keyword>
<evidence type="ECO:0000313" key="2">
    <source>
        <dbReference type="EMBL" id="EKU94675.1"/>
    </source>
</evidence>